<reference evidence="4 5" key="1">
    <citation type="journal article" date="2011" name="PLoS Pathog.">
        <title>Endophytic Life Strategies Decoded by Genome and Transcriptome Analyses of the Mutualistic Root Symbiont Piriformospora indica.</title>
        <authorList>
            <person name="Zuccaro A."/>
            <person name="Lahrmann U."/>
            <person name="Guldener U."/>
            <person name="Langen G."/>
            <person name="Pfiffi S."/>
            <person name="Biedenkopf D."/>
            <person name="Wong P."/>
            <person name="Samans B."/>
            <person name="Grimm C."/>
            <person name="Basiewicz M."/>
            <person name="Murat C."/>
            <person name="Martin F."/>
            <person name="Kogel K.H."/>
        </authorList>
    </citation>
    <scope>NUCLEOTIDE SEQUENCE [LARGE SCALE GENOMIC DNA]</scope>
    <source>
        <strain evidence="4 5">DSM 11827</strain>
    </source>
</reference>
<protein>
    <recommendedName>
        <fullName evidence="3">Nudix hydrolase domain-containing protein</fullName>
    </recommendedName>
</protein>
<dbReference type="Gene3D" id="3.90.79.10">
    <property type="entry name" value="Nucleoside Triphosphate Pyrophosphohydrolase"/>
    <property type="match status" value="1"/>
</dbReference>
<accession>G4T546</accession>
<dbReference type="HOGENOM" id="CLU_034764_0_0_1"/>
<name>G4T546_SERID</name>
<evidence type="ECO:0000256" key="1">
    <source>
        <dbReference type="SAM" id="MobiDB-lite"/>
    </source>
</evidence>
<keyword evidence="2" id="KW-0812">Transmembrane</keyword>
<dbReference type="InterPro" id="IPR000086">
    <property type="entry name" value="NUDIX_hydrolase_dom"/>
</dbReference>
<dbReference type="EMBL" id="CAFZ01000002">
    <property type="protein sequence ID" value="CCA66439.1"/>
    <property type="molecule type" value="Genomic_DNA"/>
</dbReference>
<evidence type="ECO:0000256" key="2">
    <source>
        <dbReference type="SAM" id="Phobius"/>
    </source>
</evidence>
<dbReference type="SUPFAM" id="SSF55811">
    <property type="entry name" value="Nudix"/>
    <property type="match status" value="1"/>
</dbReference>
<dbReference type="GO" id="GO:0010945">
    <property type="term" value="F:coenzyme A diphosphatase activity"/>
    <property type="evidence" value="ECO:0007669"/>
    <property type="project" value="InterPro"/>
</dbReference>
<proteinExistence type="predicted"/>
<dbReference type="OMA" id="ELWTYPT"/>
<dbReference type="PANTHER" id="PTHR12992:SF44">
    <property type="entry name" value="NUDIX HYDROLASE DOMAIN-CONTAINING PROTEIN"/>
    <property type="match status" value="1"/>
</dbReference>
<gene>
    <name evidence="4" type="ORF">PIIN_00125</name>
</gene>
<dbReference type="STRING" id="1109443.G4T546"/>
<dbReference type="InterPro" id="IPR045121">
    <property type="entry name" value="CoAse"/>
</dbReference>
<feature type="domain" description="Nudix hydrolase" evidence="3">
    <location>
        <begin position="34"/>
        <end position="218"/>
    </location>
</feature>
<keyword evidence="2" id="KW-1133">Transmembrane helix</keyword>
<dbReference type="InterPro" id="IPR015797">
    <property type="entry name" value="NUDIX_hydrolase-like_dom_sf"/>
</dbReference>
<dbReference type="AlphaFoldDB" id="G4T546"/>
<keyword evidence="2" id="KW-0472">Membrane</keyword>
<dbReference type="OrthoDB" id="70823at2759"/>
<evidence type="ECO:0000313" key="5">
    <source>
        <dbReference type="Proteomes" id="UP000007148"/>
    </source>
</evidence>
<dbReference type="Proteomes" id="UP000007148">
    <property type="component" value="Unassembled WGS sequence"/>
</dbReference>
<evidence type="ECO:0000259" key="3">
    <source>
        <dbReference type="PROSITE" id="PS51462"/>
    </source>
</evidence>
<dbReference type="eggNOG" id="KOG3069">
    <property type="taxonomic scope" value="Eukaryota"/>
</dbReference>
<evidence type="ECO:0000313" key="4">
    <source>
        <dbReference type="EMBL" id="CCA66439.1"/>
    </source>
</evidence>
<comment type="caution">
    <text evidence="4">The sequence shown here is derived from an EMBL/GenBank/DDBJ whole genome shotgun (WGS) entry which is preliminary data.</text>
</comment>
<dbReference type="Pfam" id="PF00293">
    <property type="entry name" value="NUDIX"/>
    <property type="match status" value="1"/>
</dbReference>
<dbReference type="InParanoid" id="G4T546"/>
<organism evidence="4 5">
    <name type="scientific">Serendipita indica (strain DSM 11827)</name>
    <name type="common">Root endophyte fungus</name>
    <name type="synonym">Piriformospora indica</name>
    <dbReference type="NCBI Taxonomy" id="1109443"/>
    <lineage>
        <taxon>Eukaryota</taxon>
        <taxon>Fungi</taxon>
        <taxon>Dikarya</taxon>
        <taxon>Basidiomycota</taxon>
        <taxon>Agaricomycotina</taxon>
        <taxon>Agaricomycetes</taxon>
        <taxon>Sebacinales</taxon>
        <taxon>Serendipitaceae</taxon>
        <taxon>Serendipita</taxon>
    </lineage>
</organism>
<sequence length="425" mass="47503">MSRTDSSLVPLLASAIHSIRTTPPRIIASPPTQPRRAAVALVLRIVPPANYPLPSASDSPPQPISVQDFFELDWVNAPGARPELLYLRRANGTAHGKQRVEKRGNSSETHVAFPGGRMEDGDEDGLYTAMRQTWEEIGLDLAERSFTCIGQLDDREITTSLGKRLLMVLSPYVFLQLVPHTQPTDPPPETTLHWTPLSTLVSTRPAWSTVTVDISSRLAPKDSILRSLVQVLVGTMKFDAILLNEEDQPKSGWGLGQNGNRKKKRDGYNFVTLEPANEKYDPFKARRTPTGEELRLWGLTLGMTMDLMSHMKMPFQTPGRLSPDAIMSGEVATMAASMTSVFPRFSYPDVNFWIWVFGKRYREIIRGWEESNQAGANDRRINWTGSALQAFYAAVRKALIVVIVLRALGILAVLGFSGWWLFFRP</sequence>
<feature type="region of interest" description="Disordered" evidence="1">
    <location>
        <begin position="95"/>
        <end position="120"/>
    </location>
</feature>
<keyword evidence="5" id="KW-1185">Reference proteome</keyword>
<dbReference type="PROSITE" id="PS51462">
    <property type="entry name" value="NUDIX"/>
    <property type="match status" value="1"/>
</dbReference>
<feature type="transmembrane region" description="Helical" evidence="2">
    <location>
        <begin position="398"/>
        <end position="423"/>
    </location>
</feature>
<dbReference type="PANTHER" id="PTHR12992">
    <property type="entry name" value="NUDIX HYDROLASE"/>
    <property type="match status" value="1"/>
</dbReference>